<evidence type="ECO:0000256" key="1">
    <source>
        <dbReference type="ARBA" id="ARBA00022630"/>
    </source>
</evidence>
<dbReference type="PANTHER" id="PTHR48083">
    <property type="entry name" value="MEDIUM-CHAIN SPECIFIC ACYL-COA DEHYDROGENASE, MITOCHONDRIAL-RELATED"/>
    <property type="match status" value="1"/>
</dbReference>
<dbReference type="InterPro" id="IPR050741">
    <property type="entry name" value="Acyl-CoA_dehydrogenase"/>
</dbReference>
<gene>
    <name evidence="7" type="ORF">GCM10022223_59960</name>
</gene>
<evidence type="ECO:0000256" key="2">
    <source>
        <dbReference type="ARBA" id="ARBA00023002"/>
    </source>
</evidence>
<dbReference type="Pfam" id="PF02771">
    <property type="entry name" value="Acyl-CoA_dh_N"/>
    <property type="match status" value="1"/>
</dbReference>
<feature type="domain" description="Acyl-CoA dehydrogenase C-terminal" evidence="6">
    <location>
        <begin position="254"/>
        <end position="385"/>
    </location>
</feature>
<keyword evidence="2" id="KW-0560">Oxidoreductase</keyword>
<proteinExistence type="inferred from homology"/>
<comment type="caution">
    <text evidence="7">The sequence shown here is derived from an EMBL/GenBank/DDBJ whole genome shotgun (WGS) entry which is preliminary data.</text>
</comment>
<dbReference type="NCBIfam" id="TIGR04022">
    <property type="entry name" value="sulfur_SfnB"/>
    <property type="match status" value="1"/>
</dbReference>
<feature type="domain" description="Acyl-CoA oxidase/dehydrogenase middle" evidence="4">
    <location>
        <begin position="132"/>
        <end position="227"/>
    </location>
</feature>
<sequence>MTQHARTTPPSPVGKPIRDDAEAIRVTTGLLPRLAAGAARRDAERLLPHDEIRQISEAGLFALTVPAALGGADVCVVTLTEVFRLLSVADPNLGQIPNSHYVFLEALRLGGTPEQQQRFYGEVLAGARYANAQTERGGRTITDDVTTLTPDGAGRYRLNGEKFYATGSLFADRLLVRAVLPQRRPDGRADKSVAFIPADAPGVRIEDDWDALGQRTTGSGTVRLDNVLVPVADVIPYSPIFDRPTTYGSFAQVLHAAIDAGIARAALNAAKEQVARARPWFEAGGERAVDDPLLVQTAGEAEIAVRGAEALLVRAAELIDLARTAPDAANTAEASIATAVAKVAAARAAVDASSILFELAGTRSVLNSLNLSRFWRDGRTHTLHDPVRWKVQHIGRWLLDDVAPPRHGQI</sequence>
<dbReference type="InterPro" id="IPR037069">
    <property type="entry name" value="AcylCoA_DH/ox_N_sf"/>
</dbReference>
<dbReference type="RefSeq" id="WP_231485674.1">
    <property type="nucleotide sequence ID" value="NZ_BAAAZO010000012.1"/>
</dbReference>
<dbReference type="PANTHER" id="PTHR48083:SF19">
    <property type="entry name" value="FLAVIN-DEPENDENT MONOOXYGENASE, OXYGENASE SUBUNIT HSAA"/>
    <property type="match status" value="1"/>
</dbReference>
<comment type="similarity">
    <text evidence="3">Belongs to the HpaH/HsaA monooxygenase family.</text>
</comment>
<name>A0ABP7AIT1_9ACTN</name>
<dbReference type="SUPFAM" id="SSF47203">
    <property type="entry name" value="Acyl-CoA dehydrogenase C-terminal domain-like"/>
    <property type="match status" value="1"/>
</dbReference>
<evidence type="ECO:0000313" key="8">
    <source>
        <dbReference type="Proteomes" id="UP001501074"/>
    </source>
</evidence>
<dbReference type="Gene3D" id="2.40.110.10">
    <property type="entry name" value="Butyryl-CoA Dehydrogenase, subunit A, domain 2"/>
    <property type="match status" value="1"/>
</dbReference>
<evidence type="ECO:0000313" key="7">
    <source>
        <dbReference type="EMBL" id="GAA3633634.1"/>
    </source>
</evidence>
<dbReference type="InterPro" id="IPR013107">
    <property type="entry name" value="Acyl-CoA_DH_C"/>
</dbReference>
<evidence type="ECO:0000256" key="3">
    <source>
        <dbReference type="ARBA" id="ARBA00049661"/>
    </source>
</evidence>
<keyword evidence="8" id="KW-1185">Reference proteome</keyword>
<dbReference type="InterPro" id="IPR036250">
    <property type="entry name" value="AcylCo_DH-like_C"/>
</dbReference>
<dbReference type="SUPFAM" id="SSF56645">
    <property type="entry name" value="Acyl-CoA dehydrogenase NM domain-like"/>
    <property type="match status" value="1"/>
</dbReference>
<organism evidence="7 8">
    <name type="scientific">Kineosporia mesophila</name>
    <dbReference type="NCBI Taxonomy" id="566012"/>
    <lineage>
        <taxon>Bacteria</taxon>
        <taxon>Bacillati</taxon>
        <taxon>Actinomycetota</taxon>
        <taxon>Actinomycetes</taxon>
        <taxon>Kineosporiales</taxon>
        <taxon>Kineosporiaceae</taxon>
        <taxon>Kineosporia</taxon>
    </lineage>
</organism>
<dbReference type="EMBL" id="BAAAZO010000012">
    <property type="protein sequence ID" value="GAA3633634.1"/>
    <property type="molecule type" value="Genomic_DNA"/>
</dbReference>
<keyword evidence="1" id="KW-0285">Flavoprotein</keyword>
<dbReference type="Gene3D" id="1.20.140.10">
    <property type="entry name" value="Butyryl-CoA Dehydrogenase, subunit A, domain 3"/>
    <property type="match status" value="1"/>
</dbReference>
<dbReference type="Pfam" id="PF08028">
    <property type="entry name" value="Acyl-CoA_dh_2"/>
    <property type="match status" value="1"/>
</dbReference>
<dbReference type="Pfam" id="PF02770">
    <property type="entry name" value="Acyl-CoA_dh_M"/>
    <property type="match status" value="1"/>
</dbReference>
<dbReference type="InterPro" id="IPR006091">
    <property type="entry name" value="Acyl-CoA_Oxase/DH_mid-dom"/>
</dbReference>
<reference evidence="8" key="1">
    <citation type="journal article" date="2019" name="Int. J. Syst. Evol. Microbiol.">
        <title>The Global Catalogue of Microorganisms (GCM) 10K type strain sequencing project: providing services to taxonomists for standard genome sequencing and annotation.</title>
        <authorList>
            <consortium name="The Broad Institute Genomics Platform"/>
            <consortium name="The Broad Institute Genome Sequencing Center for Infectious Disease"/>
            <person name="Wu L."/>
            <person name="Ma J."/>
        </authorList>
    </citation>
    <scope>NUCLEOTIDE SEQUENCE [LARGE SCALE GENOMIC DNA]</scope>
    <source>
        <strain evidence="8">JCM 16902</strain>
    </source>
</reference>
<dbReference type="InterPro" id="IPR013786">
    <property type="entry name" value="AcylCoA_DH/ox_N"/>
</dbReference>
<feature type="domain" description="Acyl-CoA dehydrogenase/oxidase N-terminal" evidence="5">
    <location>
        <begin position="34"/>
        <end position="126"/>
    </location>
</feature>
<dbReference type="InterPro" id="IPR023922">
    <property type="entry name" value="S04_starv_induced_SfnB"/>
</dbReference>
<evidence type="ECO:0000259" key="6">
    <source>
        <dbReference type="Pfam" id="PF08028"/>
    </source>
</evidence>
<dbReference type="Proteomes" id="UP001501074">
    <property type="component" value="Unassembled WGS sequence"/>
</dbReference>
<evidence type="ECO:0000259" key="4">
    <source>
        <dbReference type="Pfam" id="PF02770"/>
    </source>
</evidence>
<dbReference type="PIRSF" id="PIRSF016578">
    <property type="entry name" value="HsaA"/>
    <property type="match status" value="1"/>
</dbReference>
<protein>
    <submittedName>
        <fullName evidence="7">SfnB family sulfur acquisition oxidoreductase</fullName>
    </submittedName>
</protein>
<accession>A0ABP7AIT1</accession>
<dbReference type="InterPro" id="IPR009100">
    <property type="entry name" value="AcylCoA_DH/oxidase_NM_dom_sf"/>
</dbReference>
<dbReference type="Gene3D" id="1.10.540.10">
    <property type="entry name" value="Acyl-CoA dehydrogenase/oxidase, N-terminal domain"/>
    <property type="match status" value="1"/>
</dbReference>
<dbReference type="InterPro" id="IPR046373">
    <property type="entry name" value="Acyl-CoA_Oxase/DH_mid-dom_sf"/>
</dbReference>
<evidence type="ECO:0000259" key="5">
    <source>
        <dbReference type="Pfam" id="PF02771"/>
    </source>
</evidence>